<dbReference type="InterPro" id="IPR006171">
    <property type="entry name" value="TOPRIM_dom"/>
</dbReference>
<dbReference type="EMBL" id="JAGSSW010000006">
    <property type="protein sequence ID" value="MBR8464255.1"/>
    <property type="molecule type" value="Genomic_DNA"/>
</dbReference>
<dbReference type="Gene3D" id="3.40.1360.10">
    <property type="match status" value="1"/>
</dbReference>
<keyword evidence="9" id="KW-0460">Magnesium</keyword>
<evidence type="ECO:0000256" key="5">
    <source>
        <dbReference type="ARBA" id="ARBA00022705"/>
    </source>
</evidence>
<dbReference type="InterPro" id="IPR013264">
    <property type="entry name" value="DNAG_N"/>
</dbReference>
<dbReference type="NCBIfam" id="TIGR01391">
    <property type="entry name" value="dnaG"/>
    <property type="match status" value="1"/>
</dbReference>
<dbReference type="PROSITE" id="PS50880">
    <property type="entry name" value="TOPRIM"/>
    <property type="match status" value="1"/>
</dbReference>
<dbReference type="Proteomes" id="UP000682951">
    <property type="component" value="Unassembled WGS sequence"/>
</dbReference>
<sequence>MIDPKSIQKLKDQTDIVDIISHYVPVRKMGANYKCVCPFHDDRNPSMSISQSRQIYHCFACKAGGDVIKFVMDYEKLTYPEAIEKIAQISNFSLEYTKGEFQSSKENKHILENVNAFYRSELYKNAEAVRYIYGRGINDAMIERFELGWAGDNAQTIRVLENNKIEPKEALEVGIVKQNERGVYASFISRITFPIYTHTGRLVGFGGRTISNNPAKYVNSPQSAVFDKSKLLYGYHIAKQKIYEKKQIIITEGYLDVIMLHFAGFNNAVAVLGTALTEKHLPLLKRDDISVVLCFDGDAAGINAAIKSSHLLSLNEIDGSVVIIGNGADPADMVFAGKIDELKNLFNSGVELGEFYIRQITKNYDLTRPIQKQKCLDEIRAFTNALKPIVATSYIPLVASLLGIEPHLFSLSRTDITKTHQSQNSNLKQITPAMRNQKDILELSILKTMLISPQTQEFVLDKIDDKFFIHHTDGFRAVLNGGVSESDEIILREIELDESAKPITDMTKLDQAILNLKIKFYENLQRQIHSSNEPNKLEKLEKIVILINKLKAQQHQI</sequence>
<comment type="subunit">
    <text evidence="12">Monomer. Interacts with DnaB.</text>
</comment>
<dbReference type="SMART" id="SM00493">
    <property type="entry name" value="TOPRIM"/>
    <property type="match status" value="1"/>
</dbReference>
<dbReference type="SUPFAM" id="SSF57783">
    <property type="entry name" value="Zinc beta-ribbon"/>
    <property type="match status" value="1"/>
</dbReference>
<dbReference type="InterPro" id="IPR031988">
    <property type="entry name" value="DnaG_HBD"/>
</dbReference>
<dbReference type="InterPro" id="IPR016136">
    <property type="entry name" value="DNA_helicase_N/primase_C"/>
</dbReference>
<evidence type="ECO:0000256" key="8">
    <source>
        <dbReference type="ARBA" id="ARBA00022833"/>
    </source>
</evidence>
<dbReference type="GO" id="GO:0016779">
    <property type="term" value="F:nucleotidyltransferase activity"/>
    <property type="evidence" value="ECO:0007669"/>
    <property type="project" value="UniProtKB-KW"/>
</dbReference>
<feature type="zinc finger region" description="CHC2-type" evidence="12">
    <location>
        <begin position="37"/>
        <end position="61"/>
    </location>
</feature>
<dbReference type="Gene3D" id="3.90.580.10">
    <property type="entry name" value="Zinc finger, CHC2-type domain"/>
    <property type="match status" value="1"/>
</dbReference>
<keyword evidence="4 12" id="KW-0548">Nucleotidyltransferase</keyword>
<dbReference type="CDD" id="cd03364">
    <property type="entry name" value="TOPRIM_DnaG_primases"/>
    <property type="match status" value="1"/>
</dbReference>
<name>A0ABS5HJS1_9BACT</name>
<keyword evidence="11 12" id="KW-0804">Transcription</keyword>
<reference evidence="15 16" key="1">
    <citation type="submission" date="2021-04" db="EMBL/GenBank/DDBJ databases">
        <title>Molecular and phenotypic characterization and identification of bacterial isolates recovered from the Anatolian ground squirrels (Spermophilus xanthoprymnus) and which have the potential to form a new species in the Campylobacter genus.</title>
        <authorList>
            <person name="Aydin F."/>
            <person name="Abay S."/>
            <person name="Kayman T."/>
            <person name="Karakaya E."/>
            <person name="Mustak H.K."/>
            <person name="Mustak I.B."/>
            <person name="Bilgin N."/>
            <person name="Duzler A."/>
            <person name="Sahin O."/>
            <person name="Guran O."/>
            <person name="Saticioglu I.B."/>
        </authorList>
    </citation>
    <scope>NUCLEOTIDE SEQUENCE [LARGE SCALE GENOMIC DNA]</scope>
    <source>
        <strain evidence="16">faydin-G24</strain>
    </source>
</reference>
<evidence type="ECO:0000259" key="14">
    <source>
        <dbReference type="PROSITE" id="PS50880"/>
    </source>
</evidence>
<evidence type="ECO:0000256" key="6">
    <source>
        <dbReference type="ARBA" id="ARBA00022723"/>
    </source>
</evidence>
<evidence type="ECO:0000313" key="16">
    <source>
        <dbReference type="Proteomes" id="UP000682951"/>
    </source>
</evidence>
<keyword evidence="1 12" id="KW-0240">DNA-directed RNA polymerase</keyword>
<dbReference type="Gene3D" id="3.90.980.10">
    <property type="entry name" value="DNA primase, catalytic core, N-terminal domain"/>
    <property type="match status" value="1"/>
</dbReference>
<keyword evidence="3 12" id="KW-0808">Transferase</keyword>
<comment type="catalytic activity">
    <reaction evidence="12">
        <text>ssDNA + n NTP = ssDNA/pppN(pN)n-1 hybrid + (n-1) diphosphate.</text>
        <dbReference type="EC" id="2.7.7.101"/>
    </reaction>
</comment>
<evidence type="ECO:0000256" key="3">
    <source>
        <dbReference type="ARBA" id="ARBA00022679"/>
    </source>
</evidence>
<evidence type="ECO:0000256" key="2">
    <source>
        <dbReference type="ARBA" id="ARBA00022515"/>
    </source>
</evidence>
<keyword evidence="7 12" id="KW-0863">Zinc-finger</keyword>
<dbReference type="Pfam" id="PF16730">
    <property type="entry name" value="DnaGprimase_HBD"/>
    <property type="match status" value="1"/>
</dbReference>
<dbReference type="Pfam" id="PF13155">
    <property type="entry name" value="Toprim_2"/>
    <property type="match status" value="1"/>
</dbReference>
<keyword evidence="5 12" id="KW-0235">DNA replication</keyword>
<dbReference type="PIRSF" id="PIRSF002811">
    <property type="entry name" value="DnaG"/>
    <property type="match status" value="1"/>
</dbReference>
<evidence type="ECO:0000256" key="11">
    <source>
        <dbReference type="ARBA" id="ARBA00023163"/>
    </source>
</evidence>
<dbReference type="PANTHER" id="PTHR30313">
    <property type="entry name" value="DNA PRIMASE"/>
    <property type="match status" value="1"/>
</dbReference>
<feature type="domain" description="Toprim" evidence="14">
    <location>
        <begin position="246"/>
        <end position="327"/>
    </location>
</feature>
<evidence type="ECO:0000256" key="9">
    <source>
        <dbReference type="ARBA" id="ARBA00022842"/>
    </source>
</evidence>
<dbReference type="InterPro" id="IPR037068">
    <property type="entry name" value="DNA_primase_core_N_sf"/>
</dbReference>
<dbReference type="Pfam" id="PF01807">
    <property type="entry name" value="Zn_ribbon_DnaG"/>
    <property type="match status" value="1"/>
</dbReference>
<dbReference type="InterPro" id="IPR050219">
    <property type="entry name" value="DnaG_primase"/>
</dbReference>
<dbReference type="EC" id="2.7.7.101" evidence="12"/>
<evidence type="ECO:0000313" key="15">
    <source>
        <dbReference type="EMBL" id="MBR8464255.1"/>
    </source>
</evidence>
<keyword evidence="2 12" id="KW-0639">Primosome</keyword>
<evidence type="ECO:0000256" key="7">
    <source>
        <dbReference type="ARBA" id="ARBA00022771"/>
    </source>
</evidence>
<dbReference type="PANTHER" id="PTHR30313:SF2">
    <property type="entry name" value="DNA PRIMASE"/>
    <property type="match status" value="1"/>
</dbReference>
<dbReference type="InterPro" id="IPR006295">
    <property type="entry name" value="DNA_primase_DnaG"/>
</dbReference>
<dbReference type="Gene3D" id="1.10.860.10">
    <property type="entry name" value="DNAb Helicase, Chain A"/>
    <property type="match status" value="1"/>
</dbReference>
<comment type="cofactor">
    <cofactor evidence="12 13">
        <name>Zn(2+)</name>
        <dbReference type="ChEBI" id="CHEBI:29105"/>
    </cofactor>
    <text evidence="12 13">Binds 1 zinc ion per monomer.</text>
</comment>
<keyword evidence="8 12" id="KW-0862">Zinc</keyword>
<dbReference type="SMART" id="SM00400">
    <property type="entry name" value="ZnF_CHCC"/>
    <property type="match status" value="1"/>
</dbReference>
<comment type="domain">
    <text evidence="12">Contains an N-terminal zinc-binding domain, a central core domain that contains the primase activity, and a C-terminal DnaB-binding domain.</text>
</comment>
<dbReference type="InterPro" id="IPR036977">
    <property type="entry name" value="DNA_primase_Znf_CHC2"/>
</dbReference>
<dbReference type="InterPro" id="IPR002694">
    <property type="entry name" value="Znf_CHC2"/>
</dbReference>
<evidence type="ECO:0000256" key="12">
    <source>
        <dbReference type="HAMAP-Rule" id="MF_00974"/>
    </source>
</evidence>
<evidence type="ECO:0000256" key="10">
    <source>
        <dbReference type="ARBA" id="ARBA00023125"/>
    </source>
</evidence>
<dbReference type="RefSeq" id="WP_212142193.1">
    <property type="nucleotide sequence ID" value="NZ_JAGSSW010000006.1"/>
</dbReference>
<evidence type="ECO:0000256" key="4">
    <source>
        <dbReference type="ARBA" id="ARBA00022695"/>
    </source>
</evidence>
<keyword evidence="6 12" id="KW-0479">Metal-binding</keyword>
<dbReference type="HAMAP" id="MF_00974">
    <property type="entry name" value="DNA_primase_DnaG"/>
    <property type="match status" value="1"/>
</dbReference>
<accession>A0ABS5HJS1</accession>
<keyword evidence="16" id="KW-1185">Reference proteome</keyword>
<dbReference type="InterPro" id="IPR034151">
    <property type="entry name" value="TOPRIM_DnaG_bac"/>
</dbReference>
<comment type="similarity">
    <text evidence="12 13">Belongs to the DnaG primase family.</text>
</comment>
<organism evidence="15 16">
    <name type="scientific">Campylobacter anatolicus</name>
    <dbReference type="NCBI Taxonomy" id="2829105"/>
    <lineage>
        <taxon>Bacteria</taxon>
        <taxon>Pseudomonadati</taxon>
        <taxon>Campylobacterota</taxon>
        <taxon>Epsilonproteobacteria</taxon>
        <taxon>Campylobacterales</taxon>
        <taxon>Campylobacteraceae</taxon>
        <taxon>Campylobacter</taxon>
    </lineage>
</organism>
<keyword evidence="10 12" id="KW-0238">DNA-binding</keyword>
<protein>
    <recommendedName>
        <fullName evidence="12 13">DNA primase</fullName>
        <ecNumber evidence="12">2.7.7.101</ecNumber>
    </recommendedName>
</protein>
<comment type="function">
    <text evidence="12 13">RNA polymerase that catalyzes the synthesis of short RNA molecules used as primers for DNA polymerase during DNA replication.</text>
</comment>
<comment type="caution">
    <text evidence="15">The sequence shown here is derived from an EMBL/GenBank/DDBJ whole genome shotgun (WGS) entry which is preliminary data.</text>
</comment>
<dbReference type="SUPFAM" id="SSF56731">
    <property type="entry name" value="DNA primase core"/>
    <property type="match status" value="1"/>
</dbReference>
<dbReference type="Pfam" id="PF08275">
    <property type="entry name" value="DNAG_N"/>
    <property type="match status" value="1"/>
</dbReference>
<gene>
    <name evidence="12" type="primary">dnaG</name>
    <name evidence="15" type="ORF">KDD93_06730</name>
</gene>
<evidence type="ECO:0000256" key="13">
    <source>
        <dbReference type="PIRNR" id="PIRNR002811"/>
    </source>
</evidence>
<proteinExistence type="inferred from homology"/>
<dbReference type="InterPro" id="IPR030846">
    <property type="entry name" value="DnaG_bac"/>
</dbReference>
<evidence type="ECO:0000256" key="1">
    <source>
        <dbReference type="ARBA" id="ARBA00022478"/>
    </source>
</evidence>